<gene>
    <name evidence="7" type="ORF">GRI58_00340</name>
</gene>
<evidence type="ECO:0000313" key="8">
    <source>
        <dbReference type="Proteomes" id="UP000439780"/>
    </source>
</evidence>
<dbReference type="AlphaFoldDB" id="A0A845AAK0"/>
<comment type="subcellular location">
    <subcellularLocation>
        <location evidence="1">Cell membrane</location>
        <topology evidence="1">Multi-pass membrane protein</topology>
    </subcellularLocation>
</comment>
<dbReference type="PANTHER" id="PTHR42770">
    <property type="entry name" value="AMINO ACID TRANSPORTER-RELATED"/>
    <property type="match status" value="1"/>
</dbReference>
<feature type="transmembrane region" description="Helical" evidence="6">
    <location>
        <begin position="188"/>
        <end position="207"/>
    </location>
</feature>
<evidence type="ECO:0000256" key="2">
    <source>
        <dbReference type="ARBA" id="ARBA00022475"/>
    </source>
</evidence>
<dbReference type="GO" id="GO:0022857">
    <property type="term" value="F:transmembrane transporter activity"/>
    <property type="evidence" value="ECO:0007669"/>
    <property type="project" value="InterPro"/>
</dbReference>
<evidence type="ECO:0000256" key="6">
    <source>
        <dbReference type="SAM" id="Phobius"/>
    </source>
</evidence>
<keyword evidence="3 6" id="KW-0812">Transmembrane</keyword>
<evidence type="ECO:0000256" key="5">
    <source>
        <dbReference type="ARBA" id="ARBA00023136"/>
    </source>
</evidence>
<dbReference type="PANTHER" id="PTHR42770:SF7">
    <property type="entry name" value="MEMBRANE PROTEIN"/>
    <property type="match status" value="1"/>
</dbReference>
<feature type="transmembrane region" description="Helical" evidence="6">
    <location>
        <begin position="374"/>
        <end position="392"/>
    </location>
</feature>
<keyword evidence="5 6" id="KW-0472">Membrane</keyword>
<name>A0A845AAK0_9SPHN</name>
<evidence type="ECO:0000256" key="4">
    <source>
        <dbReference type="ARBA" id="ARBA00022989"/>
    </source>
</evidence>
<feature type="transmembrane region" description="Helical" evidence="6">
    <location>
        <begin position="129"/>
        <end position="149"/>
    </location>
</feature>
<keyword evidence="2" id="KW-1003">Cell membrane</keyword>
<dbReference type="Proteomes" id="UP000439780">
    <property type="component" value="Unassembled WGS sequence"/>
</dbReference>
<protein>
    <submittedName>
        <fullName evidence="7">Amino acid permease</fullName>
    </submittedName>
</protein>
<dbReference type="Pfam" id="PF13520">
    <property type="entry name" value="AA_permease_2"/>
    <property type="match status" value="1"/>
</dbReference>
<dbReference type="InterPro" id="IPR002293">
    <property type="entry name" value="AA/rel_permease1"/>
</dbReference>
<keyword evidence="4 6" id="KW-1133">Transmembrane helix</keyword>
<dbReference type="GO" id="GO:0005886">
    <property type="term" value="C:plasma membrane"/>
    <property type="evidence" value="ECO:0007669"/>
    <property type="project" value="UniProtKB-SubCell"/>
</dbReference>
<feature type="transmembrane region" description="Helical" evidence="6">
    <location>
        <begin position="12"/>
        <end position="37"/>
    </location>
</feature>
<feature type="transmembrane region" description="Helical" evidence="6">
    <location>
        <begin position="219"/>
        <end position="245"/>
    </location>
</feature>
<keyword evidence="8" id="KW-1185">Reference proteome</keyword>
<organism evidence="7 8">
    <name type="scientific">Qipengyuania algicida</name>
    <dbReference type="NCBI Taxonomy" id="1836209"/>
    <lineage>
        <taxon>Bacteria</taxon>
        <taxon>Pseudomonadati</taxon>
        <taxon>Pseudomonadota</taxon>
        <taxon>Alphaproteobacteria</taxon>
        <taxon>Sphingomonadales</taxon>
        <taxon>Erythrobacteraceae</taxon>
        <taxon>Qipengyuania</taxon>
    </lineage>
</organism>
<dbReference type="OrthoDB" id="7065842at2"/>
<evidence type="ECO:0000256" key="3">
    <source>
        <dbReference type="ARBA" id="ARBA00022692"/>
    </source>
</evidence>
<feature type="transmembrane region" description="Helical" evidence="6">
    <location>
        <begin position="265"/>
        <end position="288"/>
    </location>
</feature>
<reference evidence="7 8" key="1">
    <citation type="submission" date="2019-12" db="EMBL/GenBank/DDBJ databases">
        <title>Genomic-based taxomic classification of the family Erythrobacteraceae.</title>
        <authorList>
            <person name="Xu L."/>
        </authorList>
    </citation>
    <scope>NUCLEOTIDE SEQUENCE [LARGE SCALE GENOMIC DNA]</scope>
    <source>
        <strain evidence="7 8">KEMB 9005-328</strain>
    </source>
</reference>
<feature type="transmembrane region" description="Helical" evidence="6">
    <location>
        <begin position="43"/>
        <end position="65"/>
    </location>
</feature>
<evidence type="ECO:0000313" key="7">
    <source>
        <dbReference type="EMBL" id="MXP27270.1"/>
    </source>
</evidence>
<dbReference type="EMBL" id="WTYA01000001">
    <property type="protein sequence ID" value="MXP27270.1"/>
    <property type="molecule type" value="Genomic_DNA"/>
</dbReference>
<comment type="caution">
    <text evidence="7">The sequence shown here is derived from an EMBL/GenBank/DDBJ whole genome shotgun (WGS) entry which is preliminary data.</text>
</comment>
<proteinExistence type="predicted"/>
<dbReference type="InterPro" id="IPR050367">
    <property type="entry name" value="APC_superfamily"/>
</dbReference>
<dbReference type="RefSeq" id="WP_160751579.1">
    <property type="nucleotide sequence ID" value="NZ_WTYA01000001.1"/>
</dbReference>
<sequence>MDKPAAPARTIGFWGAALYPVNGMVGAGIFAVPALLAAAVGGFAPWLMLLGGILFMPIALVYAWLATRFSHSGGPVLYGEAAFGRFVGFQAGWGRYASNIVTAAANTQVMVAYATALMPALNNPAAQEIATILSLILFMVINLVGLRFAAGTLGVMTAIKLLPLGALVVAALFAGNPEAAFAVPKFNLGENVILLTYYAFIGFESVAEAAGEVRNPKRVIPLALVTMVSAVTLLYMAVIWAYVAMMPQLTGGASDNALVDAGRAAMGHIGGIALVIAAVFSTAANTFSGNTTLPRLAFGMGERRMLPRWFTHVSPRFGTPDYAILFTGLAAIAFGLWEGFAVLAVAGTLVRLVTYLICSAALPVLELRDGTLRPFHSAMAIAAFAGSLWVSSFAEAEAWKAFAAIFACGTLLYFFAARQEPEPVLVEQE</sequence>
<dbReference type="PIRSF" id="PIRSF006060">
    <property type="entry name" value="AA_transporter"/>
    <property type="match status" value="1"/>
</dbReference>
<feature type="transmembrane region" description="Helical" evidence="6">
    <location>
        <begin position="161"/>
        <end position="182"/>
    </location>
</feature>
<feature type="transmembrane region" description="Helical" evidence="6">
    <location>
        <begin position="398"/>
        <end position="416"/>
    </location>
</feature>
<evidence type="ECO:0000256" key="1">
    <source>
        <dbReference type="ARBA" id="ARBA00004651"/>
    </source>
</evidence>
<feature type="transmembrane region" description="Helical" evidence="6">
    <location>
        <begin position="96"/>
        <end position="117"/>
    </location>
</feature>
<accession>A0A845AAK0</accession>
<dbReference type="Gene3D" id="1.20.1740.10">
    <property type="entry name" value="Amino acid/polyamine transporter I"/>
    <property type="match status" value="1"/>
</dbReference>